<keyword evidence="5" id="KW-1185">Reference proteome</keyword>
<dbReference type="GO" id="GO:0032027">
    <property type="term" value="F:myosin light chain binding"/>
    <property type="evidence" value="ECO:0007669"/>
    <property type="project" value="InterPro"/>
</dbReference>
<feature type="domain" description="Spermatogenesis-associated protein 6 N-terminal" evidence="4">
    <location>
        <begin position="2"/>
        <end position="97"/>
    </location>
</feature>
<dbReference type="Pfam" id="PF14909">
    <property type="entry name" value="SPATA6"/>
    <property type="match status" value="1"/>
</dbReference>
<evidence type="ECO:0000313" key="6">
    <source>
        <dbReference type="RefSeq" id="XP_041434564.1"/>
    </source>
</evidence>
<dbReference type="CTD" id="121398961"/>
<name>A0A8J1LYR8_XENLA</name>
<dbReference type="KEGG" id="xla:121398961"/>
<evidence type="ECO:0000259" key="4">
    <source>
        <dbReference type="Pfam" id="PF14909"/>
    </source>
</evidence>
<feature type="compositionally biased region" description="Low complexity" evidence="3">
    <location>
        <begin position="145"/>
        <end position="159"/>
    </location>
</feature>
<dbReference type="PANTHER" id="PTHR16435">
    <property type="entry name" value="SPERMATOGENESIS-ASSOCIATED PROTEIN 6 SPATA6"/>
    <property type="match status" value="1"/>
</dbReference>
<evidence type="ECO:0000256" key="2">
    <source>
        <dbReference type="ARBA" id="ARBA00022553"/>
    </source>
</evidence>
<dbReference type="Proteomes" id="UP000186698">
    <property type="component" value="Chromosome 1S"/>
</dbReference>
<dbReference type="GO" id="GO:0120212">
    <property type="term" value="C:sperm head-tail coupling apparatus"/>
    <property type="evidence" value="ECO:0007669"/>
    <property type="project" value="InterPro"/>
</dbReference>
<protein>
    <submittedName>
        <fullName evidence="6">Spermatogenesis associated 6-like protein</fullName>
    </submittedName>
</protein>
<accession>A0A8J1LYR8</accession>
<dbReference type="OrthoDB" id="5963614at2759"/>
<feature type="region of interest" description="Disordered" evidence="3">
    <location>
        <begin position="122"/>
        <end position="160"/>
    </location>
</feature>
<dbReference type="GO" id="GO:0007283">
    <property type="term" value="P:spermatogenesis"/>
    <property type="evidence" value="ECO:0007669"/>
    <property type="project" value="InterPro"/>
</dbReference>
<evidence type="ECO:0000256" key="1">
    <source>
        <dbReference type="ARBA" id="ARBA00006215"/>
    </source>
</evidence>
<dbReference type="AlphaFoldDB" id="A0A8J1LYR8"/>
<dbReference type="InterPro" id="IPR042769">
    <property type="entry name" value="SPATA6_fam"/>
</dbReference>
<comment type="similarity">
    <text evidence="1">Belongs to the SPATA6 family.</text>
</comment>
<keyword evidence="2" id="KW-0597">Phosphoprotein</keyword>
<evidence type="ECO:0000256" key="3">
    <source>
        <dbReference type="SAM" id="MobiDB-lite"/>
    </source>
</evidence>
<organism evidence="5 6">
    <name type="scientific">Xenopus laevis</name>
    <name type="common">African clawed frog</name>
    <dbReference type="NCBI Taxonomy" id="8355"/>
    <lineage>
        <taxon>Eukaryota</taxon>
        <taxon>Metazoa</taxon>
        <taxon>Chordata</taxon>
        <taxon>Craniata</taxon>
        <taxon>Vertebrata</taxon>
        <taxon>Euteleostomi</taxon>
        <taxon>Amphibia</taxon>
        <taxon>Batrachia</taxon>
        <taxon>Anura</taxon>
        <taxon>Pipoidea</taxon>
        <taxon>Pipidae</taxon>
        <taxon>Xenopodinae</taxon>
        <taxon>Xenopus</taxon>
        <taxon>Xenopus</taxon>
    </lineage>
</organism>
<reference evidence="6" key="1">
    <citation type="submission" date="2025-08" db="UniProtKB">
        <authorList>
            <consortium name="RefSeq"/>
        </authorList>
    </citation>
    <scope>IDENTIFICATION</scope>
    <source>
        <strain evidence="6">J_2021</strain>
        <tissue evidence="6">Erythrocytes</tissue>
    </source>
</reference>
<evidence type="ECO:0000313" key="5">
    <source>
        <dbReference type="Proteomes" id="UP000186698"/>
    </source>
</evidence>
<dbReference type="RefSeq" id="XP_041434564.1">
    <property type="nucleotide sequence ID" value="XM_041578630.1"/>
</dbReference>
<gene>
    <name evidence="6" type="primary">LOC121398961</name>
</gene>
<sequence>MPLKILIKLQIHAVFHKVVDPMWNEFPLNHTTRFELIQLTHSADILAVFEENTRQFLFPEPKLTPAYPGVYRKVLMKTVQGFPGIAPKIEFSPRTTIKEKPHDFLKKCSKVKPYFRRPLTVPSRKLRSTQSNPVRDRSPTKNYCSSTKSSTSPSPSPISERFVNGLNKNVQQQLANTFVMHE</sequence>
<dbReference type="InterPro" id="IPR032732">
    <property type="entry name" value="SPATA6_N"/>
</dbReference>
<proteinExistence type="inferred from homology"/>
<dbReference type="GeneID" id="121398961"/>
<dbReference type="PANTHER" id="PTHR16435:SF5">
    <property type="entry name" value="SPERMATOGENESIS ASSOCIATED 6-LIKE PROTEIN"/>
    <property type="match status" value="1"/>
</dbReference>